<feature type="transmembrane region" description="Helical" evidence="1">
    <location>
        <begin position="70"/>
        <end position="87"/>
    </location>
</feature>
<keyword evidence="1" id="KW-0812">Transmembrane</keyword>
<organism evidence="2">
    <name type="scientific">viral metagenome</name>
    <dbReference type="NCBI Taxonomy" id="1070528"/>
    <lineage>
        <taxon>unclassified sequences</taxon>
        <taxon>metagenomes</taxon>
        <taxon>organismal metagenomes</taxon>
    </lineage>
</organism>
<keyword evidence="1" id="KW-1133">Transmembrane helix</keyword>
<evidence type="ECO:0000256" key="1">
    <source>
        <dbReference type="SAM" id="Phobius"/>
    </source>
</evidence>
<feature type="transmembrane region" description="Helical" evidence="1">
    <location>
        <begin position="177"/>
        <end position="197"/>
    </location>
</feature>
<sequence>MSGSSIDFNKITETLLPYLITISIVIFTIGFIIGYNLIYMLSGSNTPLQKRERSLYLDNSMFDPSMSNPLLYLFVTIAALGAIIYVLQTKVTNKNKKDARAGVDIAVALSWALFICSVIFLFFIRKNNTVAIDSYFYILVSALILYFALLVLIILYHNKLNNLNQDDIIKSIDMTDTYNIQNAMTAFVVIYGIYGVLSL</sequence>
<dbReference type="AlphaFoldDB" id="A0A6C0K534"/>
<proteinExistence type="predicted"/>
<keyword evidence="1" id="KW-0472">Membrane</keyword>
<protein>
    <submittedName>
        <fullName evidence="2">Uncharacterized protein</fullName>
    </submittedName>
</protein>
<dbReference type="EMBL" id="MN740810">
    <property type="protein sequence ID" value="QHU12829.1"/>
    <property type="molecule type" value="Genomic_DNA"/>
</dbReference>
<name>A0A6C0K534_9ZZZZ</name>
<accession>A0A6C0K534</accession>
<feature type="transmembrane region" description="Helical" evidence="1">
    <location>
        <begin position="99"/>
        <end position="123"/>
    </location>
</feature>
<evidence type="ECO:0000313" key="2">
    <source>
        <dbReference type="EMBL" id="QHU12829.1"/>
    </source>
</evidence>
<reference evidence="2" key="1">
    <citation type="journal article" date="2020" name="Nature">
        <title>Giant virus diversity and host interactions through global metagenomics.</title>
        <authorList>
            <person name="Schulz F."/>
            <person name="Roux S."/>
            <person name="Paez-Espino D."/>
            <person name="Jungbluth S."/>
            <person name="Walsh D.A."/>
            <person name="Denef V.J."/>
            <person name="McMahon K.D."/>
            <person name="Konstantinidis K.T."/>
            <person name="Eloe-Fadrosh E.A."/>
            <person name="Kyrpides N.C."/>
            <person name="Woyke T."/>
        </authorList>
    </citation>
    <scope>NUCLEOTIDE SEQUENCE</scope>
    <source>
        <strain evidence="2">GVMAG-S-1101172-89</strain>
    </source>
</reference>
<feature type="transmembrane region" description="Helical" evidence="1">
    <location>
        <begin position="15"/>
        <end position="38"/>
    </location>
</feature>
<feature type="transmembrane region" description="Helical" evidence="1">
    <location>
        <begin position="135"/>
        <end position="156"/>
    </location>
</feature>